<keyword evidence="2" id="KW-1185">Reference proteome</keyword>
<reference evidence="1 2" key="1">
    <citation type="submission" date="2023-07" db="EMBL/GenBank/DDBJ databases">
        <title>Genomic Encyclopedia of Type Strains, Phase IV (KMG-IV): sequencing the most valuable type-strain genomes for metagenomic binning, comparative biology and taxonomic classification.</title>
        <authorList>
            <person name="Goeker M."/>
        </authorList>
    </citation>
    <scope>NUCLEOTIDE SEQUENCE [LARGE SCALE GENOMIC DNA]</scope>
    <source>
        <strain evidence="1 2">DSM 19619</strain>
    </source>
</reference>
<accession>A0ABU0IZ13</accession>
<gene>
    <name evidence="1" type="ORF">QO011_000252</name>
</gene>
<proteinExistence type="predicted"/>
<evidence type="ECO:0000313" key="2">
    <source>
        <dbReference type="Proteomes" id="UP001242480"/>
    </source>
</evidence>
<sequence>MTDASERVAHLHIGPIEARIEPHEVAAYARATAIDGEAPEPDRVPATFPAVWLWHPRAQAAVAGVGGEGKAPVLTAQRFSYRQALRIGETYRFEIDRRGDAADPDAFVIEAVVQTLGGEVAAEFAASYRLFARPEP</sequence>
<dbReference type="RefSeq" id="WP_307266634.1">
    <property type="nucleotide sequence ID" value="NZ_JAUSVX010000001.1"/>
</dbReference>
<protein>
    <recommendedName>
        <fullName evidence="3">N-terminal of MaoC-like dehydratase domain-containing protein</fullName>
    </recommendedName>
</protein>
<dbReference type="EMBL" id="JAUSVX010000001">
    <property type="protein sequence ID" value="MDQ0467257.1"/>
    <property type="molecule type" value="Genomic_DNA"/>
</dbReference>
<evidence type="ECO:0008006" key="3">
    <source>
        <dbReference type="Google" id="ProtNLM"/>
    </source>
</evidence>
<comment type="caution">
    <text evidence="1">The sequence shown here is derived from an EMBL/GenBank/DDBJ whole genome shotgun (WGS) entry which is preliminary data.</text>
</comment>
<name>A0ABU0IZ13_9HYPH</name>
<organism evidence="1 2">
    <name type="scientific">Labrys wisconsinensis</name>
    <dbReference type="NCBI Taxonomy" id="425677"/>
    <lineage>
        <taxon>Bacteria</taxon>
        <taxon>Pseudomonadati</taxon>
        <taxon>Pseudomonadota</taxon>
        <taxon>Alphaproteobacteria</taxon>
        <taxon>Hyphomicrobiales</taxon>
        <taxon>Xanthobacteraceae</taxon>
        <taxon>Labrys</taxon>
    </lineage>
</organism>
<dbReference type="Proteomes" id="UP001242480">
    <property type="component" value="Unassembled WGS sequence"/>
</dbReference>
<evidence type="ECO:0000313" key="1">
    <source>
        <dbReference type="EMBL" id="MDQ0467257.1"/>
    </source>
</evidence>